<evidence type="ECO:0008006" key="4">
    <source>
        <dbReference type="Google" id="ProtNLM"/>
    </source>
</evidence>
<keyword evidence="1" id="KW-0812">Transmembrane</keyword>
<dbReference type="PANTHER" id="PTHR35902">
    <property type="entry name" value="S-LAYER DOMAIN-LIKE PROTEIN-RELATED"/>
    <property type="match status" value="1"/>
</dbReference>
<keyword evidence="1" id="KW-0472">Membrane</keyword>
<protein>
    <recommendedName>
        <fullName evidence="4">Sialidase</fullName>
    </recommendedName>
</protein>
<reference evidence="2" key="1">
    <citation type="submission" date="2019-12" db="EMBL/GenBank/DDBJ databases">
        <title>The whole-genome sequencing of Haloarcula japonica strain pws8.</title>
        <authorList>
            <person name="Verma D.K."/>
            <person name="Gopal K."/>
            <person name="Prasad E.S."/>
        </authorList>
    </citation>
    <scope>NUCLEOTIDE SEQUENCE</scope>
    <source>
        <strain evidence="2">Pws8</strain>
    </source>
</reference>
<accession>A0A847TWY3</accession>
<evidence type="ECO:0000256" key="1">
    <source>
        <dbReference type="SAM" id="Phobius"/>
    </source>
</evidence>
<gene>
    <name evidence="2" type="ORF">GOC83_16630</name>
</gene>
<organism evidence="2 3">
    <name type="scientific">Haloarcula rubripromontorii</name>
    <dbReference type="NCBI Taxonomy" id="1705562"/>
    <lineage>
        <taxon>Archaea</taxon>
        <taxon>Methanobacteriati</taxon>
        <taxon>Methanobacteriota</taxon>
        <taxon>Stenosarchaea group</taxon>
        <taxon>Halobacteria</taxon>
        <taxon>Halobacteriales</taxon>
        <taxon>Haloarculaceae</taxon>
        <taxon>Haloarcula</taxon>
    </lineage>
</organism>
<sequence length="646" mass="66819">MSRLATATKLLTVVVICSLLATGVVVGFVRGAPELSASLPDNRVAAGEEVTLAVMLTNAGELETMSTTNPELNQRVLTATGVSTQLRAGDAPLSVTTGRQSVGSIADGGERAVPFTVSVDKDASPGTYRLPLRVAYMHTSEIDEGGGFSRSQTVERTLSVTVRVVEQARFAVVDTEADVGPASVGTVSVTLENVGSEAANETAISLDSLDPDVRVGSSGTSSQYAGAWAPGQQQTLTYVVAATETATNATYPFRVTTAFDDDRGVRQTDASSVVGVEPQTDRQFVVTDVESDVAAGGSGTLAVTLRNDGSWTNEATLALRSAGGALAVDGGDASTRFVGDWPSEADRTFTFDVAAPPSTAGGTYTLDAAVDYRTDRGADASARPASIGVAVVPDPDFAVRDPDVSMTVGEEGRVRGTVVNRGPTPARNVVVVISSPSPNVRFTETTYALGDIETGSTAEFSLDAVVAPTAAAGPRPFDVTVRYEGPSGADRQSTPLQFRGDVVPQPDRLAFEAVNASYGIDTSNRLSVRVTNVGDARLEDVRVSLATAPPFTSESPSAFVSALDPGETATLGFELSVSEAAVESTHAVALNATAETTNGDMIRMEPSLVAVTIAEPSGPGGDTAFVVGVAVLAAVVIVSGWWWLRQ</sequence>
<keyword evidence="1" id="KW-1133">Transmembrane helix</keyword>
<dbReference type="PANTHER" id="PTHR35902:SF3">
    <property type="entry name" value="NPCBM-ASSOCIATED, NEW3 DOMAIN OF ALPHA-GALACTOSIDASE"/>
    <property type="match status" value="1"/>
</dbReference>
<evidence type="ECO:0000313" key="2">
    <source>
        <dbReference type="EMBL" id="NLV07763.1"/>
    </source>
</evidence>
<dbReference type="EMBL" id="WOWB01000001">
    <property type="protein sequence ID" value="NLV07763.1"/>
    <property type="molecule type" value="Genomic_DNA"/>
</dbReference>
<name>A0A847TWY3_9EURY</name>
<dbReference type="AlphaFoldDB" id="A0A847TWY3"/>
<comment type="caution">
    <text evidence="2">The sequence shown here is derived from an EMBL/GenBank/DDBJ whole genome shotgun (WGS) entry which is preliminary data.</text>
</comment>
<proteinExistence type="predicted"/>
<feature type="transmembrane region" description="Helical" evidence="1">
    <location>
        <begin position="624"/>
        <end position="644"/>
    </location>
</feature>
<dbReference type="RefSeq" id="WP_170084067.1">
    <property type="nucleotide sequence ID" value="NZ_WOWB01000001.1"/>
</dbReference>
<dbReference type="Proteomes" id="UP000610611">
    <property type="component" value="Unassembled WGS sequence"/>
</dbReference>
<evidence type="ECO:0000313" key="3">
    <source>
        <dbReference type="Proteomes" id="UP000610611"/>
    </source>
</evidence>